<dbReference type="EMBL" id="JACASF010000021">
    <property type="protein sequence ID" value="KAF6406718.1"/>
    <property type="molecule type" value="Genomic_DNA"/>
</dbReference>
<dbReference type="Proteomes" id="UP000550707">
    <property type="component" value="Unassembled WGS sequence"/>
</dbReference>
<comment type="caution">
    <text evidence="9">The sequence shown here is derived from an EMBL/GenBank/DDBJ whole genome shotgun (WGS) entry which is preliminary data.</text>
</comment>
<gene>
    <name evidence="9" type="ORF">HJG59_004860</name>
</gene>
<accession>A0A7J8C754</accession>
<keyword evidence="3 8" id="KW-0732">Signal</keyword>
<evidence type="ECO:0000256" key="3">
    <source>
        <dbReference type="ARBA" id="ARBA00022729"/>
    </source>
</evidence>
<evidence type="ECO:0000256" key="7">
    <source>
        <dbReference type="SAM" id="Phobius"/>
    </source>
</evidence>
<proteinExistence type="predicted"/>
<keyword evidence="10" id="KW-1185">Reference proteome</keyword>
<protein>
    <submittedName>
        <fullName evidence="9">Family with sequence similarity 187 member B</fullName>
    </submittedName>
</protein>
<evidence type="ECO:0000256" key="1">
    <source>
        <dbReference type="ARBA" id="ARBA00004479"/>
    </source>
</evidence>
<dbReference type="InParanoid" id="A0A7J8C754"/>
<keyword evidence="2 7" id="KW-0812">Transmembrane</keyword>
<keyword evidence="6" id="KW-0325">Glycoprotein</keyword>
<dbReference type="InterPro" id="IPR039311">
    <property type="entry name" value="FAM187A/B"/>
</dbReference>
<sequence length="364" mass="41705">MRTILWLLLGFAVPLLVFSVSITCPHGKKCQLALLSKTDVFLYCNSSGAQWFAYLLQSQTNWSNKPLGAWDTEIMPEGILLRSPLPSQTGYYICWDKKGKLVVQYKIDFQDVDTLHITHRGLGQKPLKNETLTLGSKEIVFTHWEPWQDCNHCGEPGERKRLGYCYIQNALGKPVPCWLYLGNSRPQNSRMRPEMQIEACYVQCKALTVENIIFDNFQLDEESEFAWLTCPLGSIYRPVVWEADNKALSWKDQLSGQEVSTVLDPSSGGAQLLVFRPAVYRCFVQQQMRAQFNPRFDVDALELLQREEAIRQQEAEKVRKPKTGSPKGLKLLLLWGTGLGLLGMLLRLFCPKRRKKRSQVLLMK</sequence>
<name>A0A7J8C754_MOLMO</name>
<evidence type="ECO:0000256" key="6">
    <source>
        <dbReference type="ARBA" id="ARBA00023180"/>
    </source>
</evidence>
<evidence type="ECO:0000256" key="2">
    <source>
        <dbReference type="ARBA" id="ARBA00022692"/>
    </source>
</evidence>
<evidence type="ECO:0000256" key="5">
    <source>
        <dbReference type="ARBA" id="ARBA00023136"/>
    </source>
</evidence>
<reference evidence="9 10" key="1">
    <citation type="journal article" date="2020" name="Nature">
        <title>Six reference-quality genomes reveal evolution of bat adaptations.</title>
        <authorList>
            <person name="Jebb D."/>
            <person name="Huang Z."/>
            <person name="Pippel M."/>
            <person name="Hughes G.M."/>
            <person name="Lavrichenko K."/>
            <person name="Devanna P."/>
            <person name="Winkler S."/>
            <person name="Jermiin L.S."/>
            <person name="Skirmuntt E.C."/>
            <person name="Katzourakis A."/>
            <person name="Burkitt-Gray L."/>
            <person name="Ray D.A."/>
            <person name="Sullivan K.A.M."/>
            <person name="Roscito J.G."/>
            <person name="Kirilenko B.M."/>
            <person name="Davalos L.M."/>
            <person name="Corthals A.P."/>
            <person name="Power M.L."/>
            <person name="Jones G."/>
            <person name="Ransome R.D."/>
            <person name="Dechmann D.K.N."/>
            <person name="Locatelli A.G."/>
            <person name="Puechmaille S.J."/>
            <person name="Fedrigo O."/>
            <person name="Jarvis E.D."/>
            <person name="Hiller M."/>
            <person name="Vernes S.C."/>
            <person name="Myers E.W."/>
            <person name="Teeling E.C."/>
        </authorList>
    </citation>
    <scope>NUCLEOTIDE SEQUENCE [LARGE SCALE GENOMIC DNA]</scope>
    <source>
        <strain evidence="9">MMolMol1</strain>
        <tissue evidence="9">Muscle</tissue>
    </source>
</reference>
<feature type="chain" id="PRO_5029564050" evidence="8">
    <location>
        <begin position="20"/>
        <end position="364"/>
    </location>
</feature>
<evidence type="ECO:0000313" key="9">
    <source>
        <dbReference type="EMBL" id="KAF6406718.1"/>
    </source>
</evidence>
<evidence type="ECO:0000256" key="4">
    <source>
        <dbReference type="ARBA" id="ARBA00022989"/>
    </source>
</evidence>
<evidence type="ECO:0000313" key="10">
    <source>
        <dbReference type="Proteomes" id="UP000550707"/>
    </source>
</evidence>
<evidence type="ECO:0000256" key="8">
    <source>
        <dbReference type="SAM" id="SignalP"/>
    </source>
</evidence>
<keyword evidence="4 7" id="KW-1133">Transmembrane helix</keyword>
<dbReference type="PANTHER" id="PTHR32178">
    <property type="entry name" value="FAM187"/>
    <property type="match status" value="1"/>
</dbReference>
<dbReference type="GO" id="GO:0016020">
    <property type="term" value="C:membrane"/>
    <property type="evidence" value="ECO:0007669"/>
    <property type="project" value="UniProtKB-SubCell"/>
</dbReference>
<organism evidence="9 10">
    <name type="scientific">Molossus molossus</name>
    <name type="common">Pallas' mastiff bat</name>
    <name type="synonym">Vespertilio molossus</name>
    <dbReference type="NCBI Taxonomy" id="27622"/>
    <lineage>
        <taxon>Eukaryota</taxon>
        <taxon>Metazoa</taxon>
        <taxon>Chordata</taxon>
        <taxon>Craniata</taxon>
        <taxon>Vertebrata</taxon>
        <taxon>Euteleostomi</taxon>
        <taxon>Mammalia</taxon>
        <taxon>Eutheria</taxon>
        <taxon>Laurasiatheria</taxon>
        <taxon>Chiroptera</taxon>
        <taxon>Yangochiroptera</taxon>
        <taxon>Molossidae</taxon>
        <taxon>Molossus</taxon>
    </lineage>
</organism>
<feature type="transmembrane region" description="Helical" evidence="7">
    <location>
        <begin position="331"/>
        <end position="350"/>
    </location>
</feature>
<comment type="subcellular location">
    <subcellularLocation>
        <location evidence="1">Membrane</location>
        <topology evidence="1">Single-pass type I membrane protein</topology>
    </subcellularLocation>
</comment>
<feature type="signal peptide" evidence="8">
    <location>
        <begin position="1"/>
        <end position="19"/>
    </location>
</feature>
<dbReference type="PANTHER" id="PTHR32178:SF8">
    <property type="entry name" value="PROTEIN FAM187B"/>
    <property type="match status" value="1"/>
</dbReference>
<dbReference type="OrthoDB" id="6434091at2759"/>
<dbReference type="FunCoup" id="A0A7J8C754">
    <property type="interactions" value="5"/>
</dbReference>
<dbReference type="AlphaFoldDB" id="A0A7J8C754"/>
<keyword evidence="5 7" id="KW-0472">Membrane</keyword>